<dbReference type="Gene3D" id="1.10.287.1080">
    <property type="entry name" value="MazG-like"/>
    <property type="match status" value="1"/>
</dbReference>
<dbReference type="RefSeq" id="WP_023858840.1">
    <property type="nucleotide sequence ID" value="NZ_AWWH01000038.1"/>
</dbReference>
<dbReference type="PIRSF" id="PIRSF029826">
    <property type="entry name" value="UCP029826_pph"/>
    <property type="match status" value="1"/>
</dbReference>
<sequence length="97" mass="11756">MDKDIMQELIKFRTDRGWDKYHNLKDLALSVSIEASEILELFQWKPELDYKNIEDLKEEIADTMIYLLYMCDKLNVDPNEIILNKIQKNQKRSWNFD</sequence>
<dbReference type="Proteomes" id="UP000018559">
    <property type="component" value="Unassembled WGS sequence"/>
</dbReference>
<evidence type="ECO:0000313" key="1">
    <source>
        <dbReference type="EMBL" id="ETA74942.1"/>
    </source>
</evidence>
<dbReference type="SUPFAM" id="SSF101386">
    <property type="entry name" value="all-alpha NTP pyrophosphatases"/>
    <property type="match status" value="1"/>
</dbReference>
<reference evidence="1 2" key="1">
    <citation type="journal article" date="2014" name="Genome Announc.">
        <title>The Genome of the Predominant Equine Lactobacillus Species, Lactobacillus equi, Is Reflective of Its Lifestyle Adaptations to an Herbivorous Host.</title>
        <authorList>
            <person name="O'Donnell M.M."/>
            <person name="Harris H.M."/>
            <person name="O'Toole P.W."/>
            <person name="Ross R.P."/>
        </authorList>
    </citation>
    <scope>NUCLEOTIDE SEQUENCE [LARGE SCALE GENOMIC DNA]</scope>
    <source>
        <strain evidence="1 2">DPC 6820</strain>
    </source>
</reference>
<dbReference type="EMBL" id="AWWH01000038">
    <property type="protein sequence ID" value="ETA74942.1"/>
    <property type="molecule type" value="Genomic_DNA"/>
</dbReference>
<dbReference type="InterPro" id="IPR052555">
    <property type="entry name" value="dCTP_Pyrophosphatase"/>
</dbReference>
<proteinExistence type="predicted"/>
<dbReference type="GO" id="GO:0047429">
    <property type="term" value="F:nucleoside triphosphate diphosphatase activity"/>
    <property type="evidence" value="ECO:0007669"/>
    <property type="project" value="InterPro"/>
</dbReference>
<accession>V7HYJ7</accession>
<dbReference type="PANTHER" id="PTHR46523">
    <property type="entry name" value="DCTP PYROPHOSPHATASE 1"/>
    <property type="match status" value="1"/>
</dbReference>
<evidence type="ECO:0000313" key="2">
    <source>
        <dbReference type="Proteomes" id="UP000018559"/>
    </source>
</evidence>
<dbReference type="GO" id="GO:0009143">
    <property type="term" value="P:nucleoside triphosphate catabolic process"/>
    <property type="evidence" value="ECO:0007669"/>
    <property type="project" value="InterPro"/>
</dbReference>
<protein>
    <recommendedName>
        <fullName evidence="3">Nucleotide pyrophosphohydrolase</fullName>
    </recommendedName>
</protein>
<dbReference type="PATRIC" id="fig|1392007.3.peg.237"/>
<organism evidence="1 2">
    <name type="scientific">Ligilactobacillus equi DPC 6820</name>
    <dbReference type="NCBI Taxonomy" id="1392007"/>
    <lineage>
        <taxon>Bacteria</taxon>
        <taxon>Bacillati</taxon>
        <taxon>Bacillota</taxon>
        <taxon>Bacilli</taxon>
        <taxon>Lactobacillales</taxon>
        <taxon>Lactobacillaceae</taxon>
        <taxon>Ligilactobacillus</taxon>
    </lineage>
</organism>
<dbReference type="AlphaFoldDB" id="V7HYJ7"/>
<gene>
    <name evidence="1" type="ORF">LEQ_1984</name>
</gene>
<dbReference type="PANTHER" id="PTHR46523:SF1">
    <property type="entry name" value="DCTP PYROPHOSPHATASE 1"/>
    <property type="match status" value="1"/>
</dbReference>
<dbReference type="CDD" id="cd11537">
    <property type="entry name" value="NTP-PPase_RS21-C6_like"/>
    <property type="match status" value="1"/>
</dbReference>
<comment type="caution">
    <text evidence="1">The sequence shown here is derived from an EMBL/GenBank/DDBJ whole genome shotgun (WGS) entry which is preliminary data.</text>
</comment>
<dbReference type="Pfam" id="PF12643">
    <property type="entry name" value="MazG-like"/>
    <property type="match status" value="1"/>
</dbReference>
<evidence type="ECO:0008006" key="3">
    <source>
        <dbReference type="Google" id="ProtNLM"/>
    </source>
</evidence>
<name>V7HYJ7_9LACO</name>
<keyword evidence="2" id="KW-1185">Reference proteome</keyword>
<dbReference type="InterPro" id="IPR025984">
    <property type="entry name" value="DCTPP"/>
</dbReference>